<dbReference type="RefSeq" id="WP_277733556.1">
    <property type="nucleotide sequence ID" value="NZ_CP120733.1"/>
</dbReference>
<evidence type="ECO:0000313" key="3">
    <source>
        <dbReference type="Proteomes" id="UP001222800"/>
    </source>
</evidence>
<evidence type="ECO:0000313" key="2">
    <source>
        <dbReference type="EMBL" id="WFD11479.1"/>
    </source>
</evidence>
<feature type="transmembrane region" description="Helical" evidence="1">
    <location>
        <begin position="117"/>
        <end position="138"/>
    </location>
</feature>
<feature type="transmembrane region" description="Helical" evidence="1">
    <location>
        <begin position="6"/>
        <end position="27"/>
    </location>
</feature>
<protein>
    <recommendedName>
        <fullName evidence="4">DUF5673 domain-containing protein</fullName>
    </recommendedName>
</protein>
<keyword evidence="1" id="KW-0812">Transmembrane</keyword>
<keyword evidence="1" id="KW-1133">Transmembrane helix</keyword>
<dbReference type="EMBL" id="CP120733">
    <property type="protein sequence ID" value="WFD11479.1"/>
    <property type="molecule type" value="Genomic_DNA"/>
</dbReference>
<evidence type="ECO:0000256" key="1">
    <source>
        <dbReference type="SAM" id="Phobius"/>
    </source>
</evidence>
<reference evidence="2 3" key="1">
    <citation type="submission" date="2023-03" db="EMBL/GenBank/DDBJ databases">
        <title>Complete genome sequence of Tepidibacter sp. SWIR-1, isolated from a deep-sea hydrothermal vent.</title>
        <authorList>
            <person name="Li X."/>
        </authorList>
    </citation>
    <scope>NUCLEOTIDE SEQUENCE [LARGE SCALE GENOMIC DNA]</scope>
    <source>
        <strain evidence="2 3">SWIR-1</strain>
    </source>
</reference>
<feature type="transmembrane region" description="Helical" evidence="1">
    <location>
        <begin position="39"/>
        <end position="60"/>
    </location>
</feature>
<proteinExistence type="predicted"/>
<dbReference type="Proteomes" id="UP001222800">
    <property type="component" value="Chromosome"/>
</dbReference>
<name>A0ABY8EIG2_9FIRM</name>
<organism evidence="2 3">
    <name type="scientific">Tepidibacter hydrothermalis</name>
    <dbReference type="NCBI Taxonomy" id="3036126"/>
    <lineage>
        <taxon>Bacteria</taxon>
        <taxon>Bacillati</taxon>
        <taxon>Bacillota</taxon>
        <taxon>Clostridia</taxon>
        <taxon>Peptostreptococcales</taxon>
        <taxon>Peptostreptococcaceae</taxon>
        <taxon>Tepidibacter</taxon>
    </lineage>
</organism>
<sequence>MDKENIFFFVISVLYILYYVYSAVVQYRERNKVIIKAEYNKFTIVNIVLLILGFGFSTYVNMHGYCSTKSFREEHSIGFYEIINDQRMESIVKKSGEYDDVFAKYRLMQIRMARESVLIYSSLILFCLILLSVERVRFEQGGIRTLSKLTLWGKYESYEWEENEIKFLHKKGSRTNTYEIKDDEKDILDNYLKKNVYVTENKDI</sequence>
<accession>A0ABY8EIG2</accession>
<evidence type="ECO:0008006" key="4">
    <source>
        <dbReference type="Google" id="ProtNLM"/>
    </source>
</evidence>
<gene>
    <name evidence="2" type="ORF">P4S50_05225</name>
</gene>
<keyword evidence="1" id="KW-0472">Membrane</keyword>
<keyword evidence="3" id="KW-1185">Reference proteome</keyword>